<gene>
    <name evidence="2" type="ORF">IAA93_04405</name>
</gene>
<dbReference type="Proteomes" id="UP000787625">
    <property type="component" value="Unassembled WGS sequence"/>
</dbReference>
<dbReference type="EMBL" id="DWUP01000090">
    <property type="protein sequence ID" value="HJD52951.1"/>
    <property type="molecule type" value="Genomic_DNA"/>
</dbReference>
<keyword evidence="1" id="KW-0812">Transmembrane</keyword>
<feature type="transmembrane region" description="Helical" evidence="1">
    <location>
        <begin position="314"/>
        <end position="337"/>
    </location>
</feature>
<evidence type="ECO:0000313" key="2">
    <source>
        <dbReference type="EMBL" id="HJD52951.1"/>
    </source>
</evidence>
<comment type="caution">
    <text evidence="2">The sequence shown here is derived from an EMBL/GenBank/DDBJ whole genome shotgun (WGS) entry which is preliminary data.</text>
</comment>
<proteinExistence type="predicted"/>
<organism evidence="2 3">
    <name type="scientific">Candidatus Avibacteroides avistercoris</name>
    <dbReference type="NCBI Taxonomy" id="2840690"/>
    <lineage>
        <taxon>Bacteria</taxon>
        <taxon>Pseudomonadati</taxon>
        <taxon>Bacteroidota</taxon>
        <taxon>Bacteroidia</taxon>
        <taxon>Bacteroidales</taxon>
        <taxon>Bacteroidaceae</taxon>
        <taxon>Bacteroidaceae incertae sedis</taxon>
        <taxon>Candidatus Avibacteroides</taxon>
    </lineage>
</organism>
<keyword evidence="1" id="KW-1133">Transmembrane helix</keyword>
<name>A0A9D2UIH8_9BACT</name>
<evidence type="ECO:0000256" key="1">
    <source>
        <dbReference type="SAM" id="Phobius"/>
    </source>
</evidence>
<protein>
    <submittedName>
        <fullName evidence="2">Uncharacterized protein</fullName>
    </submittedName>
</protein>
<reference evidence="2" key="1">
    <citation type="journal article" date="2021" name="PeerJ">
        <title>Extensive microbial diversity within the chicken gut microbiome revealed by metagenomics and culture.</title>
        <authorList>
            <person name="Gilroy R."/>
            <person name="Ravi A."/>
            <person name="Getino M."/>
            <person name="Pursley I."/>
            <person name="Horton D.L."/>
            <person name="Alikhan N.F."/>
            <person name="Baker D."/>
            <person name="Gharbi K."/>
            <person name="Hall N."/>
            <person name="Watson M."/>
            <person name="Adriaenssens E.M."/>
            <person name="Foster-Nyarko E."/>
            <person name="Jarju S."/>
            <person name="Secka A."/>
            <person name="Antonio M."/>
            <person name="Oren A."/>
            <person name="Chaudhuri R.R."/>
            <person name="La Ragione R."/>
            <person name="Hildebrand F."/>
            <person name="Pallen M.J."/>
        </authorList>
    </citation>
    <scope>NUCLEOTIDE SEQUENCE</scope>
    <source>
        <strain evidence="2">MalCec1-1739</strain>
    </source>
</reference>
<evidence type="ECO:0000313" key="3">
    <source>
        <dbReference type="Proteomes" id="UP000787625"/>
    </source>
</evidence>
<reference evidence="2" key="2">
    <citation type="submission" date="2021-04" db="EMBL/GenBank/DDBJ databases">
        <authorList>
            <person name="Gilroy R."/>
        </authorList>
    </citation>
    <scope>NUCLEOTIDE SEQUENCE</scope>
    <source>
        <strain evidence="2">MalCec1-1739</strain>
    </source>
</reference>
<accession>A0A9D2UIH8</accession>
<sequence length="389" mass="44602">MANDILQQTLNSSFSEIEEIEKEVAAQLDYLGMTVDVGFSQLSQMSRQSLIIVSGIVKASRFVRGLGMAVMAFTAAIGAIERIKAAKAHNKALDELLQIKRKVASEKIASINVLSLRIEHRLSQFEGLIDSEVYFDDYERLDSNSLIQKLFIMDKTLALYRGALYCKLLIDYLKAEYQAWTDGEQCSSMNRPTYYDCNELLAKRMNKMKSLHGSALVNGADVYLVHDSQILSTVLIDYGLRKKLTIKRAPKVKSPFLRKIIKENPSYKSYCKSAWYMNYVVKVLNEKVLFCLIYLALLTLNYLFFQWVEWYTVIEWILGIIMALVEVIILALCYGSLEEFHESWQKKVYTEELNKQLRMAGYVEIYRPDLKKKSLVWEGVKGAVLGIFG</sequence>
<feature type="transmembrane region" description="Helical" evidence="1">
    <location>
        <begin position="288"/>
        <end position="308"/>
    </location>
</feature>
<keyword evidence="1" id="KW-0472">Membrane</keyword>
<dbReference type="AlphaFoldDB" id="A0A9D2UIH8"/>